<dbReference type="PROSITE" id="PS00041">
    <property type="entry name" value="HTH_ARAC_FAMILY_1"/>
    <property type="match status" value="1"/>
</dbReference>
<evidence type="ECO:0000256" key="7">
    <source>
        <dbReference type="ARBA" id="ARBA00023125"/>
    </source>
</evidence>
<dbReference type="SUPFAM" id="SSF52172">
    <property type="entry name" value="CheY-like"/>
    <property type="match status" value="1"/>
</dbReference>
<keyword evidence="14" id="KW-1185">Reference proteome</keyword>
<dbReference type="SMART" id="SM00342">
    <property type="entry name" value="HTH_ARAC"/>
    <property type="match status" value="1"/>
</dbReference>
<evidence type="ECO:0000256" key="8">
    <source>
        <dbReference type="ARBA" id="ARBA00023163"/>
    </source>
</evidence>
<dbReference type="InterPro" id="IPR009057">
    <property type="entry name" value="Homeodomain-like_sf"/>
</dbReference>
<protein>
    <recommendedName>
        <fullName evidence="2">Stage 0 sporulation protein A homolog</fullName>
    </recommendedName>
</protein>
<dbReference type="PROSITE" id="PS50110">
    <property type="entry name" value="RESPONSE_REGULATORY"/>
    <property type="match status" value="1"/>
</dbReference>
<keyword evidence="6" id="KW-0805">Transcription regulation</keyword>
<evidence type="ECO:0000256" key="1">
    <source>
        <dbReference type="ARBA" id="ARBA00004496"/>
    </source>
</evidence>
<evidence type="ECO:0000313" key="14">
    <source>
        <dbReference type="Proteomes" id="UP001197875"/>
    </source>
</evidence>
<feature type="domain" description="HTH araC/xylS-type" evidence="11">
    <location>
        <begin position="385"/>
        <end position="483"/>
    </location>
</feature>
<accession>A0AAE3DUF9</accession>
<dbReference type="GO" id="GO:0043565">
    <property type="term" value="F:sequence-specific DNA binding"/>
    <property type="evidence" value="ECO:0007669"/>
    <property type="project" value="InterPro"/>
</dbReference>
<evidence type="ECO:0000256" key="2">
    <source>
        <dbReference type="ARBA" id="ARBA00018672"/>
    </source>
</evidence>
<evidence type="ECO:0000256" key="5">
    <source>
        <dbReference type="ARBA" id="ARBA00023012"/>
    </source>
</evidence>
<sequence>MIQKIKGVSIVYKLFLVDDEIWVIRGLMKMIPWEELGFEIVYTTTDSISALEKIALLKPDAVITDIRMASLNGLELLEQSLHMGKERPEFILISAYEEFEYAHKALKLGAFDYLIKPLKKAELVQVLEKLKSALDQKKGGKSRELEELLLEYHSEICAKEIWSTDFQDGKFQIFCCARNYFHLNRVIDVFKEQLESSVIFLQDKNFLYYLCAVKEQDLAGFYYKMEKAANEDMAFLGVSELLSAKDPIYTYVQQAQNSSLQFLLETPDILNFYDKQKRLSKKDSVYHMLRTELSLEKGESILSFLKGILDWICKNHYTVQDLIGIGNYICINLNSQEIDYFQQFGLESMTVFMEKYKNAEDYVHDLEDGVRQVFSEIRDSGADAEDIRRYVDMHYTEQISTGDVAQYFHMDQNYISRVFKKKFNKNIKDYITEKKMEKAKWLLENTDLKIYEVSDASGYTDYFYFTRVFRKLTGITPTEWRENQQDKEKK</sequence>
<feature type="domain" description="Response regulatory" evidence="12">
    <location>
        <begin position="13"/>
        <end position="131"/>
    </location>
</feature>
<dbReference type="GO" id="GO:0005737">
    <property type="term" value="C:cytoplasm"/>
    <property type="evidence" value="ECO:0007669"/>
    <property type="project" value="UniProtKB-SubCell"/>
</dbReference>
<reference evidence="13 14" key="1">
    <citation type="submission" date="2021-10" db="EMBL/GenBank/DDBJ databases">
        <title>Anaerobic single-cell dispensing facilitates the cultivation of human gut bacteria.</title>
        <authorList>
            <person name="Afrizal A."/>
        </authorList>
    </citation>
    <scope>NUCLEOTIDE SEQUENCE [LARGE SCALE GENOMIC DNA]</scope>
    <source>
        <strain evidence="13 14">CLA-AA-H277</strain>
    </source>
</reference>
<dbReference type="PANTHER" id="PTHR42713">
    <property type="entry name" value="HISTIDINE KINASE-RELATED"/>
    <property type="match status" value="1"/>
</dbReference>
<dbReference type="PANTHER" id="PTHR42713:SF3">
    <property type="entry name" value="TRANSCRIPTIONAL REGULATORY PROTEIN HPTR"/>
    <property type="match status" value="1"/>
</dbReference>
<dbReference type="InterPro" id="IPR001789">
    <property type="entry name" value="Sig_transdc_resp-reg_receiver"/>
</dbReference>
<keyword evidence="7" id="KW-0238">DNA-binding</keyword>
<dbReference type="InterPro" id="IPR018062">
    <property type="entry name" value="HTH_AraC-typ_CS"/>
</dbReference>
<dbReference type="SUPFAM" id="SSF46689">
    <property type="entry name" value="Homeodomain-like"/>
    <property type="match status" value="2"/>
</dbReference>
<keyword evidence="3" id="KW-0963">Cytoplasm</keyword>
<comment type="caution">
    <text evidence="13">The sequence shown here is derived from an EMBL/GenBank/DDBJ whole genome shotgun (WGS) entry which is preliminary data.</text>
</comment>
<comment type="subcellular location">
    <subcellularLocation>
        <location evidence="1">Cytoplasm</location>
    </subcellularLocation>
</comment>
<evidence type="ECO:0000313" key="13">
    <source>
        <dbReference type="EMBL" id="MCC2190756.1"/>
    </source>
</evidence>
<evidence type="ECO:0000259" key="11">
    <source>
        <dbReference type="PROSITE" id="PS01124"/>
    </source>
</evidence>
<dbReference type="RefSeq" id="WP_227615835.1">
    <property type="nucleotide sequence ID" value="NZ_JAJEPR010000027.1"/>
</dbReference>
<dbReference type="Gene3D" id="1.10.10.60">
    <property type="entry name" value="Homeodomain-like"/>
    <property type="match status" value="2"/>
</dbReference>
<dbReference type="PROSITE" id="PS01124">
    <property type="entry name" value="HTH_ARAC_FAMILY_2"/>
    <property type="match status" value="1"/>
</dbReference>
<keyword evidence="8" id="KW-0804">Transcription</keyword>
<dbReference type="GO" id="GO:0000160">
    <property type="term" value="P:phosphorelay signal transduction system"/>
    <property type="evidence" value="ECO:0007669"/>
    <property type="project" value="UniProtKB-KW"/>
</dbReference>
<dbReference type="Gene3D" id="3.40.50.2300">
    <property type="match status" value="1"/>
</dbReference>
<evidence type="ECO:0000256" key="10">
    <source>
        <dbReference type="PROSITE-ProRule" id="PRU00169"/>
    </source>
</evidence>
<dbReference type="SMART" id="SM00448">
    <property type="entry name" value="REC"/>
    <property type="match status" value="1"/>
</dbReference>
<dbReference type="AlphaFoldDB" id="A0AAE3DUF9"/>
<dbReference type="GO" id="GO:0003700">
    <property type="term" value="F:DNA-binding transcription factor activity"/>
    <property type="evidence" value="ECO:0007669"/>
    <property type="project" value="InterPro"/>
</dbReference>
<keyword evidence="4 10" id="KW-0597">Phosphoprotein</keyword>
<dbReference type="InterPro" id="IPR018060">
    <property type="entry name" value="HTH_AraC"/>
</dbReference>
<proteinExistence type="predicted"/>
<dbReference type="CDD" id="cd17536">
    <property type="entry name" value="REC_YesN-like"/>
    <property type="match status" value="1"/>
</dbReference>
<dbReference type="EMBL" id="JAJEPR010000027">
    <property type="protein sequence ID" value="MCC2190756.1"/>
    <property type="molecule type" value="Genomic_DNA"/>
</dbReference>
<keyword evidence="5" id="KW-0902">Two-component regulatory system</keyword>
<evidence type="ECO:0000256" key="4">
    <source>
        <dbReference type="ARBA" id="ARBA00022553"/>
    </source>
</evidence>
<feature type="modified residue" description="4-aspartylphosphate" evidence="10">
    <location>
        <position position="65"/>
    </location>
</feature>
<dbReference type="InterPro" id="IPR051552">
    <property type="entry name" value="HptR"/>
</dbReference>
<name>A0AAE3DUF9_9FIRM</name>
<gene>
    <name evidence="13" type="ORF">LKD71_13270</name>
</gene>
<dbReference type="Proteomes" id="UP001197875">
    <property type="component" value="Unassembled WGS sequence"/>
</dbReference>
<dbReference type="Pfam" id="PF12833">
    <property type="entry name" value="HTH_18"/>
    <property type="match status" value="1"/>
</dbReference>
<evidence type="ECO:0000256" key="9">
    <source>
        <dbReference type="ARBA" id="ARBA00024867"/>
    </source>
</evidence>
<comment type="function">
    <text evidence="9">May play the central regulatory role in sporulation. It may be an element of the effector pathway responsible for the activation of sporulation genes in response to nutritional stress. Spo0A may act in concert with spo0H (a sigma factor) to control the expression of some genes that are critical to the sporulation process.</text>
</comment>
<dbReference type="InterPro" id="IPR011006">
    <property type="entry name" value="CheY-like_superfamily"/>
</dbReference>
<dbReference type="Pfam" id="PF00072">
    <property type="entry name" value="Response_reg"/>
    <property type="match status" value="1"/>
</dbReference>
<evidence type="ECO:0000256" key="6">
    <source>
        <dbReference type="ARBA" id="ARBA00023015"/>
    </source>
</evidence>
<organism evidence="13 14">
    <name type="scientific">Fusicatenibacter faecihominis</name>
    <dbReference type="NCBI Taxonomy" id="2881276"/>
    <lineage>
        <taxon>Bacteria</taxon>
        <taxon>Bacillati</taxon>
        <taxon>Bacillota</taxon>
        <taxon>Clostridia</taxon>
        <taxon>Lachnospirales</taxon>
        <taxon>Lachnospiraceae</taxon>
        <taxon>Fusicatenibacter</taxon>
    </lineage>
</organism>
<evidence type="ECO:0000256" key="3">
    <source>
        <dbReference type="ARBA" id="ARBA00022490"/>
    </source>
</evidence>
<evidence type="ECO:0000259" key="12">
    <source>
        <dbReference type="PROSITE" id="PS50110"/>
    </source>
</evidence>